<gene>
    <name evidence="5" type="primary">ureE</name>
    <name evidence="7" type="ORF">OOZ53_18010</name>
</gene>
<evidence type="ECO:0000259" key="6">
    <source>
        <dbReference type="SMART" id="SM00988"/>
    </source>
</evidence>
<keyword evidence="3 5" id="KW-0533">Nickel</keyword>
<evidence type="ECO:0000256" key="3">
    <source>
        <dbReference type="ARBA" id="ARBA00022596"/>
    </source>
</evidence>
<keyword evidence="4 5" id="KW-0143">Chaperone</keyword>
<dbReference type="PIRSF" id="PIRSF036402">
    <property type="entry name" value="Ureas_acces_UreE"/>
    <property type="match status" value="1"/>
</dbReference>
<sequence length="149" mass="16774">MTQPIASRVVPLGKAEAADTITLDEAGRHRRRLAMTSDNGIRFLLDLAEARLLRHGDGLQLNDGRIIEVKAKPEPLYLVRPRDALHHLRLAWHLGNRHCPSQINEKFILIRRDHTLRAMLEGLGADIEEVEAPFDPEGGAYEGGHHHHD</sequence>
<protein>
    <recommendedName>
        <fullName evidence="5">Urease accessory protein UreE</fullName>
    </recommendedName>
</protein>
<dbReference type="RefSeq" id="WP_271091070.1">
    <property type="nucleotide sequence ID" value="NZ_JAPJZH010000011.1"/>
</dbReference>
<comment type="similarity">
    <text evidence="5">Belongs to the UreE family.</text>
</comment>
<keyword evidence="2 5" id="KW-0963">Cytoplasm</keyword>
<dbReference type="SUPFAM" id="SSF69287">
    <property type="entry name" value="Urease metallochaperone UreE, N-terminal domain"/>
    <property type="match status" value="1"/>
</dbReference>
<proteinExistence type="inferred from homology"/>
<feature type="domain" description="UreE urease accessory N-terminal" evidence="6">
    <location>
        <begin position="5"/>
        <end position="67"/>
    </location>
</feature>
<comment type="function">
    <text evidence="5">Involved in urease metallocenter assembly. Binds nickel. Probably functions as a nickel donor during metallocenter assembly.</text>
</comment>
<dbReference type="InterPro" id="IPR007864">
    <property type="entry name" value="UreE_C_dom"/>
</dbReference>
<dbReference type="EMBL" id="JAPJZH010000011">
    <property type="protein sequence ID" value="MDA4847261.1"/>
    <property type="molecule type" value="Genomic_DNA"/>
</dbReference>
<dbReference type="Gene3D" id="3.30.70.790">
    <property type="entry name" value="UreE, C-terminal domain"/>
    <property type="match status" value="1"/>
</dbReference>
<dbReference type="HAMAP" id="MF_00822">
    <property type="entry name" value="UreE"/>
    <property type="match status" value="1"/>
</dbReference>
<dbReference type="Pfam" id="PF05194">
    <property type="entry name" value="UreE_C"/>
    <property type="match status" value="1"/>
</dbReference>
<evidence type="ECO:0000256" key="4">
    <source>
        <dbReference type="ARBA" id="ARBA00023186"/>
    </source>
</evidence>
<dbReference type="Proteomes" id="UP001148313">
    <property type="component" value="Unassembled WGS sequence"/>
</dbReference>
<dbReference type="InterPro" id="IPR004029">
    <property type="entry name" value="UreE_N"/>
</dbReference>
<evidence type="ECO:0000256" key="1">
    <source>
        <dbReference type="ARBA" id="ARBA00004496"/>
    </source>
</evidence>
<organism evidence="7 8">
    <name type="scientific">Hoeflea poritis</name>
    <dbReference type="NCBI Taxonomy" id="2993659"/>
    <lineage>
        <taxon>Bacteria</taxon>
        <taxon>Pseudomonadati</taxon>
        <taxon>Pseudomonadota</taxon>
        <taxon>Alphaproteobacteria</taxon>
        <taxon>Hyphomicrobiales</taxon>
        <taxon>Rhizobiaceae</taxon>
        <taxon>Hoeflea</taxon>
    </lineage>
</organism>
<comment type="subcellular location">
    <subcellularLocation>
        <location evidence="1 5">Cytoplasm</location>
    </subcellularLocation>
</comment>
<dbReference type="CDD" id="cd00571">
    <property type="entry name" value="UreE"/>
    <property type="match status" value="1"/>
</dbReference>
<evidence type="ECO:0000256" key="2">
    <source>
        <dbReference type="ARBA" id="ARBA00022490"/>
    </source>
</evidence>
<comment type="caution">
    <text evidence="7">The sequence shown here is derived from an EMBL/GenBank/DDBJ whole genome shotgun (WGS) entry which is preliminary data.</text>
</comment>
<name>A0ABT4VRD1_9HYPH</name>
<reference evidence="7" key="1">
    <citation type="submission" date="2022-11" db="EMBL/GenBank/DDBJ databases">
        <title>Hoeflea poritis sp. nov., isolated from scleractinian coral Porites lutea.</title>
        <authorList>
            <person name="Zhang G."/>
            <person name="Wei Q."/>
            <person name="Cai L."/>
        </authorList>
    </citation>
    <scope>NUCLEOTIDE SEQUENCE</scope>
    <source>
        <strain evidence="7">E7-10</strain>
    </source>
</reference>
<accession>A0ABT4VRD1</accession>
<dbReference type="SUPFAM" id="SSF69737">
    <property type="entry name" value="Urease metallochaperone UreE, C-terminal domain"/>
    <property type="match status" value="1"/>
</dbReference>
<keyword evidence="8" id="KW-1185">Reference proteome</keyword>
<evidence type="ECO:0000313" key="8">
    <source>
        <dbReference type="Proteomes" id="UP001148313"/>
    </source>
</evidence>
<dbReference type="InterPro" id="IPR036118">
    <property type="entry name" value="UreE_N_sf"/>
</dbReference>
<dbReference type="Gene3D" id="2.60.260.20">
    <property type="entry name" value="Urease metallochaperone UreE, N-terminal domain"/>
    <property type="match status" value="1"/>
</dbReference>
<dbReference type="InterPro" id="IPR012406">
    <property type="entry name" value="UreE"/>
</dbReference>
<evidence type="ECO:0000313" key="7">
    <source>
        <dbReference type="EMBL" id="MDA4847261.1"/>
    </source>
</evidence>
<dbReference type="SMART" id="SM00988">
    <property type="entry name" value="UreE_N"/>
    <property type="match status" value="1"/>
</dbReference>
<dbReference type="Pfam" id="PF02814">
    <property type="entry name" value="UreE_N"/>
    <property type="match status" value="1"/>
</dbReference>
<evidence type="ECO:0000256" key="5">
    <source>
        <dbReference type="HAMAP-Rule" id="MF_00822"/>
    </source>
</evidence>